<feature type="domain" description="OmpA-like" evidence="6">
    <location>
        <begin position="294"/>
        <end position="408"/>
    </location>
</feature>
<name>N1UC13_9LEPT</name>
<dbReference type="PANTHER" id="PTHR30329:SF21">
    <property type="entry name" value="LIPOPROTEIN YIAD-RELATED"/>
    <property type="match status" value="1"/>
</dbReference>
<dbReference type="Pfam" id="PF07676">
    <property type="entry name" value="PD40"/>
    <property type="match status" value="1"/>
</dbReference>
<dbReference type="InterPro" id="IPR006664">
    <property type="entry name" value="OMP_bac"/>
</dbReference>
<proteinExistence type="predicted"/>
<sequence length="408" mass="46356">MLEDEEETEEIPKSKQIENPIPKVDQSSLLLLPKPFNTDKWEAYDNEGISFDKDGIWAYISSNRAGGEGQFDIYRFQVPESLRNSYILNFKGLVLDGSEKTMIGLDSTLKIYDENKPASVITSKRIGGDLTKGKPSNFATTLQTGRVYKVEISSPGFHPQEDILDLRGNIGKNRKIYRTYVLLPIQTGEGKTEETKVEPVDNQKHSSAAMKVIVADASTKQIIPDAKVTLFTPINRKGESLVQETDKKSFSINRLPESDFELFATAPKYISESINIIQKDISKNGTVTIYLRAEKDVNPIYNLRVYFEFNKTKITNENKKLLDSLVDYLSKNASDKIEIGGHTDNVASKEYNTRLSAKRARNVYEYFLSKGISEKRMKIRAYWYSQPDADNETEIGRAKNRRVGFRKL</sequence>
<reference evidence="7 8" key="1">
    <citation type="submission" date="2013-02" db="EMBL/GenBank/DDBJ databases">
        <authorList>
            <person name="Harkins D.M."/>
            <person name="Durkin A.S."/>
            <person name="Brinkac L.M."/>
            <person name="Haft D.H."/>
            <person name="Selengut J.D."/>
            <person name="Sanka R."/>
            <person name="DePew J."/>
            <person name="Purushe J."/>
            <person name="Haake D.A."/>
            <person name="Matsunaga J."/>
            <person name="Vinetz J.M."/>
            <person name="Sutton G.G."/>
            <person name="Nierman W.C."/>
            <person name="Fouts D.E."/>
        </authorList>
    </citation>
    <scope>NUCLEOTIDE SEQUENCE [LARGE SCALE GENOMIC DNA]</scope>
    <source>
        <strain evidence="7 8">Ecochallenge</strain>
    </source>
</reference>
<dbReference type="Pfam" id="PF00691">
    <property type="entry name" value="OmpA"/>
    <property type="match status" value="1"/>
</dbReference>
<evidence type="ECO:0000313" key="8">
    <source>
        <dbReference type="Proteomes" id="UP000012249"/>
    </source>
</evidence>
<evidence type="ECO:0000256" key="4">
    <source>
        <dbReference type="PROSITE-ProRule" id="PRU00473"/>
    </source>
</evidence>
<gene>
    <name evidence="7" type="ORF">LEP1GSC043_1129</name>
</gene>
<dbReference type="GO" id="GO:0009279">
    <property type="term" value="C:cell outer membrane"/>
    <property type="evidence" value="ECO:0007669"/>
    <property type="project" value="UniProtKB-SubCell"/>
</dbReference>
<dbReference type="CDD" id="cd07185">
    <property type="entry name" value="OmpA_C-like"/>
    <property type="match status" value="1"/>
</dbReference>
<dbReference type="PROSITE" id="PS51123">
    <property type="entry name" value="OMPA_2"/>
    <property type="match status" value="1"/>
</dbReference>
<evidence type="ECO:0000259" key="6">
    <source>
        <dbReference type="PROSITE" id="PS51123"/>
    </source>
</evidence>
<evidence type="ECO:0000256" key="1">
    <source>
        <dbReference type="ARBA" id="ARBA00004442"/>
    </source>
</evidence>
<keyword evidence="2 4" id="KW-0472">Membrane</keyword>
<feature type="region of interest" description="Disordered" evidence="5">
    <location>
        <begin position="1"/>
        <end position="22"/>
    </location>
</feature>
<dbReference type="InterPro" id="IPR011659">
    <property type="entry name" value="WD40"/>
</dbReference>
<comment type="caution">
    <text evidence="7">The sequence shown here is derived from an EMBL/GenBank/DDBJ whole genome shotgun (WGS) entry which is preliminary data.</text>
</comment>
<evidence type="ECO:0000313" key="7">
    <source>
        <dbReference type="EMBL" id="EMY15746.1"/>
    </source>
</evidence>
<dbReference type="InterPro" id="IPR006665">
    <property type="entry name" value="OmpA-like"/>
</dbReference>
<evidence type="ECO:0000256" key="3">
    <source>
        <dbReference type="ARBA" id="ARBA00023237"/>
    </source>
</evidence>
<evidence type="ECO:0000256" key="5">
    <source>
        <dbReference type="SAM" id="MobiDB-lite"/>
    </source>
</evidence>
<dbReference type="InterPro" id="IPR050330">
    <property type="entry name" value="Bact_OuterMem_StrucFunc"/>
</dbReference>
<dbReference type="PRINTS" id="PR01021">
    <property type="entry name" value="OMPADOMAIN"/>
</dbReference>
<dbReference type="Proteomes" id="UP000012249">
    <property type="component" value="Unassembled WGS sequence"/>
</dbReference>
<dbReference type="Gene3D" id="3.30.1330.60">
    <property type="entry name" value="OmpA-like domain"/>
    <property type="match status" value="1"/>
</dbReference>
<dbReference type="SUPFAM" id="SSF103088">
    <property type="entry name" value="OmpA-like"/>
    <property type="match status" value="1"/>
</dbReference>
<evidence type="ECO:0000256" key="2">
    <source>
        <dbReference type="ARBA" id="ARBA00023136"/>
    </source>
</evidence>
<comment type="subcellular location">
    <subcellularLocation>
        <location evidence="1">Cell outer membrane</location>
    </subcellularLocation>
</comment>
<dbReference type="AlphaFoldDB" id="N1UC13"/>
<dbReference type="PANTHER" id="PTHR30329">
    <property type="entry name" value="STATOR ELEMENT OF FLAGELLAR MOTOR COMPLEX"/>
    <property type="match status" value="1"/>
</dbReference>
<dbReference type="InterPro" id="IPR036737">
    <property type="entry name" value="OmpA-like_sf"/>
</dbReference>
<keyword evidence="3" id="KW-0998">Cell outer membrane</keyword>
<protein>
    <submittedName>
        <fullName evidence="7">OmpA family protein</fullName>
    </submittedName>
</protein>
<accession>N1UC13</accession>
<organism evidence="7 8">
    <name type="scientific">Leptospira weilii str. Ecochallenge</name>
    <dbReference type="NCBI Taxonomy" id="1049986"/>
    <lineage>
        <taxon>Bacteria</taxon>
        <taxon>Pseudomonadati</taxon>
        <taxon>Spirochaetota</taxon>
        <taxon>Spirochaetia</taxon>
        <taxon>Leptospirales</taxon>
        <taxon>Leptospiraceae</taxon>
        <taxon>Leptospira</taxon>
    </lineage>
</organism>
<dbReference type="EMBL" id="AHMI02000067">
    <property type="protein sequence ID" value="EMY15746.1"/>
    <property type="molecule type" value="Genomic_DNA"/>
</dbReference>